<name>A0ABW8IGQ0_9GAMM</name>
<dbReference type="PANTHER" id="PTHR35174">
    <property type="entry name" value="BLL7171 PROTEIN-RELATED"/>
    <property type="match status" value="1"/>
</dbReference>
<dbReference type="InterPro" id="IPR011008">
    <property type="entry name" value="Dimeric_a/b-barrel"/>
</dbReference>
<dbReference type="EMBL" id="JADIKI010000022">
    <property type="protein sequence ID" value="MFK2854376.1"/>
    <property type="molecule type" value="Genomic_DNA"/>
</dbReference>
<dbReference type="InterPro" id="IPR005545">
    <property type="entry name" value="YCII"/>
</dbReference>
<proteinExistence type="inferred from homology"/>
<dbReference type="Pfam" id="PF03795">
    <property type="entry name" value="YCII"/>
    <property type="match status" value="1"/>
</dbReference>
<evidence type="ECO:0000259" key="2">
    <source>
        <dbReference type="Pfam" id="PF03795"/>
    </source>
</evidence>
<dbReference type="Gene3D" id="3.30.70.1060">
    <property type="entry name" value="Dimeric alpha+beta barrel"/>
    <property type="match status" value="1"/>
</dbReference>
<sequence length="119" mass="13087">MKKYLLAIYQPGADGDIPPRNVLDRIMQDVRSIREDMKTSGTWVFSGGLDSPSAATVLRPHGRDTHTMDGPFAESKEHIGGLTIVQVPNFDVALEWARKLVKATGLPIEVRPFLEESAG</sequence>
<reference evidence="3 4" key="1">
    <citation type="submission" date="2020-10" db="EMBL/GenBank/DDBJ databases">
        <title>Phylogeny of dyella-like bacteria.</title>
        <authorList>
            <person name="Fu J."/>
        </authorList>
    </citation>
    <scope>NUCLEOTIDE SEQUENCE [LARGE SCALE GENOMIC DNA]</scope>
    <source>
        <strain evidence="3 4">DHG40</strain>
    </source>
</reference>
<dbReference type="RefSeq" id="WP_380008751.1">
    <property type="nucleotide sequence ID" value="NZ_JADIKI010000022.1"/>
</dbReference>
<dbReference type="Proteomes" id="UP001620409">
    <property type="component" value="Unassembled WGS sequence"/>
</dbReference>
<organism evidence="3 4">
    <name type="scientific">Dyella humi</name>
    <dbReference type="NCBI Taxonomy" id="1770547"/>
    <lineage>
        <taxon>Bacteria</taxon>
        <taxon>Pseudomonadati</taxon>
        <taxon>Pseudomonadota</taxon>
        <taxon>Gammaproteobacteria</taxon>
        <taxon>Lysobacterales</taxon>
        <taxon>Rhodanobacteraceae</taxon>
        <taxon>Dyella</taxon>
    </lineage>
</organism>
<dbReference type="PANTHER" id="PTHR35174:SF3">
    <property type="entry name" value="BLL7171 PROTEIN"/>
    <property type="match status" value="1"/>
</dbReference>
<comment type="caution">
    <text evidence="3">The sequence shown here is derived from an EMBL/GenBank/DDBJ whole genome shotgun (WGS) entry which is preliminary data.</text>
</comment>
<gene>
    <name evidence="3" type="ORF">ISP18_07215</name>
</gene>
<protein>
    <recommendedName>
        <fullName evidence="2">YCII-related domain-containing protein</fullName>
    </recommendedName>
</protein>
<evidence type="ECO:0000313" key="3">
    <source>
        <dbReference type="EMBL" id="MFK2854376.1"/>
    </source>
</evidence>
<dbReference type="SUPFAM" id="SSF54909">
    <property type="entry name" value="Dimeric alpha+beta barrel"/>
    <property type="match status" value="1"/>
</dbReference>
<accession>A0ABW8IGQ0</accession>
<evidence type="ECO:0000256" key="1">
    <source>
        <dbReference type="ARBA" id="ARBA00007689"/>
    </source>
</evidence>
<keyword evidence="4" id="KW-1185">Reference proteome</keyword>
<feature type="domain" description="YCII-related" evidence="2">
    <location>
        <begin position="9"/>
        <end position="100"/>
    </location>
</feature>
<evidence type="ECO:0000313" key="4">
    <source>
        <dbReference type="Proteomes" id="UP001620409"/>
    </source>
</evidence>
<comment type="similarity">
    <text evidence="1">Belongs to the YciI family.</text>
</comment>